<dbReference type="Proteomes" id="UP000008144">
    <property type="component" value="Unassembled WGS sequence"/>
</dbReference>
<dbReference type="HOGENOM" id="CLU_2157475_0_0_1"/>
<proteinExistence type="predicted"/>
<name>H2XW34_CIOIN</name>
<dbReference type="Gene3D" id="1.20.140.150">
    <property type="match status" value="1"/>
</dbReference>
<evidence type="ECO:0000313" key="3">
    <source>
        <dbReference type="Proteomes" id="UP000008144"/>
    </source>
</evidence>
<gene>
    <name evidence="2" type="primary">LOC101243042</name>
</gene>
<reference evidence="2" key="2">
    <citation type="submission" date="2025-08" db="UniProtKB">
        <authorList>
            <consortium name="Ensembl"/>
        </authorList>
    </citation>
    <scope>IDENTIFICATION</scope>
</reference>
<dbReference type="Ensembl" id="ENSCINT00000030348.1">
    <property type="protein sequence ID" value="ENSCINP00000033868.1"/>
    <property type="gene ID" value="ENSCING00000019501.1"/>
</dbReference>
<feature type="transmembrane region" description="Helical" evidence="1">
    <location>
        <begin position="81"/>
        <end position="106"/>
    </location>
</feature>
<dbReference type="InParanoid" id="H2XW34"/>
<accession>H2XW34</accession>
<sequence length="111" mass="12722">MLILSIISLIVGIVCQILALTKLKLGRLETKGFLILVHVMYMLSAIFLIIGLSVYTNYWNSHALFFAINNIRFLGTTSYNYSFYLCWLIALPFMIFSIAYAVYATFMVKTK</sequence>
<evidence type="ECO:0000256" key="1">
    <source>
        <dbReference type="SAM" id="Phobius"/>
    </source>
</evidence>
<dbReference type="GeneTree" id="ENSGT00660000097231"/>
<reference evidence="3" key="1">
    <citation type="journal article" date="2002" name="Science">
        <title>The draft genome of Ciona intestinalis: insights into chordate and vertebrate origins.</title>
        <authorList>
            <person name="Dehal P."/>
            <person name="Satou Y."/>
            <person name="Campbell R.K."/>
            <person name="Chapman J."/>
            <person name="Degnan B."/>
            <person name="De Tomaso A."/>
            <person name="Davidson B."/>
            <person name="Di Gregorio A."/>
            <person name="Gelpke M."/>
            <person name="Goodstein D.M."/>
            <person name="Harafuji N."/>
            <person name="Hastings K.E."/>
            <person name="Ho I."/>
            <person name="Hotta K."/>
            <person name="Huang W."/>
            <person name="Kawashima T."/>
            <person name="Lemaire P."/>
            <person name="Martinez D."/>
            <person name="Meinertzhagen I.A."/>
            <person name="Necula S."/>
            <person name="Nonaka M."/>
            <person name="Putnam N."/>
            <person name="Rash S."/>
            <person name="Saiga H."/>
            <person name="Satake M."/>
            <person name="Terry A."/>
            <person name="Yamada L."/>
            <person name="Wang H.G."/>
            <person name="Awazu S."/>
            <person name="Azumi K."/>
            <person name="Boore J."/>
            <person name="Branno M."/>
            <person name="Chin-Bow S."/>
            <person name="DeSantis R."/>
            <person name="Doyle S."/>
            <person name="Francino P."/>
            <person name="Keys D.N."/>
            <person name="Haga S."/>
            <person name="Hayashi H."/>
            <person name="Hino K."/>
            <person name="Imai K.S."/>
            <person name="Inaba K."/>
            <person name="Kano S."/>
            <person name="Kobayashi K."/>
            <person name="Kobayashi M."/>
            <person name="Lee B.I."/>
            <person name="Makabe K.W."/>
            <person name="Manohar C."/>
            <person name="Matassi G."/>
            <person name="Medina M."/>
            <person name="Mochizuki Y."/>
            <person name="Mount S."/>
            <person name="Morishita T."/>
            <person name="Miura S."/>
            <person name="Nakayama A."/>
            <person name="Nishizaka S."/>
            <person name="Nomoto H."/>
            <person name="Ohta F."/>
            <person name="Oishi K."/>
            <person name="Rigoutsos I."/>
            <person name="Sano M."/>
            <person name="Sasaki A."/>
            <person name="Sasakura Y."/>
            <person name="Shoguchi E."/>
            <person name="Shin-i T."/>
            <person name="Spagnuolo A."/>
            <person name="Stainier D."/>
            <person name="Suzuki M.M."/>
            <person name="Tassy O."/>
            <person name="Takatori N."/>
            <person name="Tokuoka M."/>
            <person name="Yagi K."/>
            <person name="Yoshizaki F."/>
            <person name="Wada S."/>
            <person name="Zhang C."/>
            <person name="Hyatt P.D."/>
            <person name="Larimer F."/>
            <person name="Detter C."/>
            <person name="Doggett N."/>
            <person name="Glavina T."/>
            <person name="Hawkins T."/>
            <person name="Richardson P."/>
            <person name="Lucas S."/>
            <person name="Kohara Y."/>
            <person name="Levine M."/>
            <person name="Satoh N."/>
            <person name="Rokhsar D.S."/>
        </authorList>
    </citation>
    <scope>NUCLEOTIDE SEQUENCE [LARGE SCALE GENOMIC DNA]</scope>
</reference>
<evidence type="ECO:0000313" key="2">
    <source>
        <dbReference type="Ensembl" id="ENSCINP00000033868.1"/>
    </source>
</evidence>
<protein>
    <submittedName>
        <fullName evidence="2">Uncharacterized LOC101243042</fullName>
    </submittedName>
</protein>
<organism evidence="2 3">
    <name type="scientific">Ciona intestinalis</name>
    <name type="common">Transparent sea squirt</name>
    <name type="synonym">Ascidia intestinalis</name>
    <dbReference type="NCBI Taxonomy" id="7719"/>
    <lineage>
        <taxon>Eukaryota</taxon>
        <taxon>Metazoa</taxon>
        <taxon>Chordata</taxon>
        <taxon>Tunicata</taxon>
        <taxon>Ascidiacea</taxon>
        <taxon>Phlebobranchia</taxon>
        <taxon>Cionidae</taxon>
        <taxon>Ciona</taxon>
    </lineage>
</organism>
<reference evidence="2" key="3">
    <citation type="submission" date="2025-09" db="UniProtKB">
        <authorList>
            <consortium name="Ensembl"/>
        </authorList>
    </citation>
    <scope>IDENTIFICATION</scope>
</reference>
<keyword evidence="1" id="KW-0472">Membrane</keyword>
<keyword evidence="1" id="KW-0812">Transmembrane</keyword>
<keyword evidence="1" id="KW-1133">Transmembrane helix</keyword>
<dbReference type="AlphaFoldDB" id="H2XW34"/>
<keyword evidence="3" id="KW-1185">Reference proteome</keyword>
<dbReference type="GO" id="GO:0005886">
    <property type="term" value="C:plasma membrane"/>
    <property type="evidence" value="ECO:0000318"/>
    <property type="project" value="GO_Central"/>
</dbReference>
<feature type="transmembrane region" description="Helical" evidence="1">
    <location>
        <begin position="6"/>
        <end position="25"/>
    </location>
</feature>
<feature type="transmembrane region" description="Helical" evidence="1">
    <location>
        <begin position="32"/>
        <end position="55"/>
    </location>
</feature>